<accession>A0ABP1B9G3</accession>
<dbReference type="Proteomes" id="UP001497522">
    <property type="component" value="Chromosome 2"/>
</dbReference>
<dbReference type="PANTHER" id="PTHR15020:SF45">
    <property type="entry name" value="NAD(P)-BINDING DOMAIN-CONTAINING PROTEIN"/>
    <property type="match status" value="1"/>
</dbReference>
<feature type="domain" description="NAD(P)-binding" evidence="1">
    <location>
        <begin position="114"/>
        <end position="296"/>
    </location>
</feature>
<dbReference type="SUPFAM" id="SSF51735">
    <property type="entry name" value="NAD(P)-binding Rossmann-fold domains"/>
    <property type="match status" value="1"/>
</dbReference>
<sequence>MEALCVTRASSVAAAQLLVQTHHHHHHHHHSRSLLSLQCSQSSQHQWGWRCMKKDHMTRAPLAFSSPSSSQQVYTRWADCWTCSRRRLSTKIKCQAIPEEAVTIDNSTVLVVGGGGVGMEVVRSFAKAGSWVTAYQRGEKFRKEIEELGAMLAIGDVLDVGAIEKTLRGNSFDAIVCTVGGGTANPEVDREGPINLINSAKNAGVKRFLMVSSVGVGDSVKAVDERTLSILKPVLDAKGVAEDAVRDSGIAYTILRPGGLMPPPGTGNGTLTEDSSIGGLISRSDVAALIMKVLFNKQTEGKTFTAIDKDKLLPPTQTLEGVELFSLN</sequence>
<organism evidence="2 3">
    <name type="scientific">Sphagnum jensenii</name>
    <dbReference type="NCBI Taxonomy" id="128206"/>
    <lineage>
        <taxon>Eukaryota</taxon>
        <taxon>Viridiplantae</taxon>
        <taxon>Streptophyta</taxon>
        <taxon>Embryophyta</taxon>
        <taxon>Bryophyta</taxon>
        <taxon>Sphagnophytina</taxon>
        <taxon>Sphagnopsida</taxon>
        <taxon>Sphagnales</taxon>
        <taxon>Sphagnaceae</taxon>
        <taxon>Sphagnum</taxon>
    </lineage>
</organism>
<evidence type="ECO:0000313" key="3">
    <source>
        <dbReference type="Proteomes" id="UP001497522"/>
    </source>
</evidence>
<dbReference type="EMBL" id="OZ023703">
    <property type="protein sequence ID" value="CAK9871889.1"/>
    <property type="molecule type" value="Genomic_DNA"/>
</dbReference>
<dbReference type="Gene3D" id="3.40.50.720">
    <property type="entry name" value="NAD(P)-binding Rossmann-like Domain"/>
    <property type="match status" value="1"/>
</dbReference>
<dbReference type="InterPro" id="IPR016040">
    <property type="entry name" value="NAD(P)-bd_dom"/>
</dbReference>
<evidence type="ECO:0000313" key="2">
    <source>
        <dbReference type="EMBL" id="CAK9871889.1"/>
    </source>
</evidence>
<protein>
    <recommendedName>
        <fullName evidence="1">NAD(P)-binding domain-containing protein</fullName>
    </recommendedName>
</protein>
<gene>
    <name evidence="2" type="ORF">CSSPJE1EN2_LOCUS14486</name>
</gene>
<dbReference type="CDD" id="cd05243">
    <property type="entry name" value="SDR_a5"/>
    <property type="match status" value="1"/>
</dbReference>
<keyword evidence="3" id="KW-1185">Reference proteome</keyword>
<dbReference type="Pfam" id="PF13460">
    <property type="entry name" value="NAD_binding_10"/>
    <property type="match status" value="1"/>
</dbReference>
<reference evidence="2 3" key="1">
    <citation type="submission" date="2024-03" db="EMBL/GenBank/DDBJ databases">
        <authorList>
            <consortium name="ELIXIR-Norway"/>
            <consortium name="Elixir Norway"/>
        </authorList>
    </citation>
    <scope>NUCLEOTIDE SEQUENCE [LARGE SCALE GENOMIC DNA]</scope>
</reference>
<proteinExistence type="predicted"/>
<evidence type="ECO:0000259" key="1">
    <source>
        <dbReference type="Pfam" id="PF13460"/>
    </source>
</evidence>
<name>A0ABP1B9G3_9BRYO</name>
<dbReference type="PANTHER" id="PTHR15020">
    <property type="entry name" value="FLAVIN REDUCTASE-RELATED"/>
    <property type="match status" value="1"/>
</dbReference>
<dbReference type="InterPro" id="IPR036291">
    <property type="entry name" value="NAD(P)-bd_dom_sf"/>
</dbReference>